<dbReference type="InterPro" id="IPR002641">
    <property type="entry name" value="PNPLA_dom"/>
</dbReference>
<accession>A0A378U3T1</accession>
<dbReference type="Pfam" id="PF01734">
    <property type="entry name" value="Patatin"/>
    <property type="match status" value="1"/>
</dbReference>
<keyword evidence="2 4" id="KW-0442">Lipid degradation</keyword>
<dbReference type="InterPro" id="IPR050301">
    <property type="entry name" value="NTE"/>
</dbReference>
<dbReference type="PANTHER" id="PTHR14226">
    <property type="entry name" value="NEUROPATHY TARGET ESTERASE/SWISS CHEESE D.MELANOGASTER"/>
    <property type="match status" value="1"/>
</dbReference>
<evidence type="ECO:0000256" key="2">
    <source>
        <dbReference type="ARBA" id="ARBA00022963"/>
    </source>
</evidence>
<dbReference type="RefSeq" id="WP_115092435.1">
    <property type="nucleotide sequence ID" value="NZ_CP068107.1"/>
</dbReference>
<organism evidence="6 7">
    <name type="scientific">Myroides odoratus</name>
    <name type="common">Flavobacterium odoratum</name>
    <dbReference type="NCBI Taxonomy" id="256"/>
    <lineage>
        <taxon>Bacteria</taxon>
        <taxon>Pseudomonadati</taxon>
        <taxon>Bacteroidota</taxon>
        <taxon>Flavobacteriia</taxon>
        <taxon>Flavobacteriales</taxon>
        <taxon>Flavobacteriaceae</taxon>
        <taxon>Myroides</taxon>
    </lineage>
</organism>
<gene>
    <name evidence="6" type="primary">rssA_2</name>
    <name evidence="6" type="ORF">NCTC11179_03313</name>
</gene>
<dbReference type="CDD" id="cd07205">
    <property type="entry name" value="Pat_PNPLA6_PNPLA7_NTE1_like"/>
    <property type="match status" value="1"/>
</dbReference>
<feature type="domain" description="PNPLA" evidence="5">
    <location>
        <begin position="8"/>
        <end position="167"/>
    </location>
</feature>
<feature type="short sequence motif" description="GXSXG" evidence="4">
    <location>
        <begin position="39"/>
        <end position="43"/>
    </location>
</feature>
<protein>
    <submittedName>
        <fullName evidence="6">NTE family protein rssA</fullName>
    </submittedName>
</protein>
<feature type="active site" description="Proton acceptor" evidence="4">
    <location>
        <position position="154"/>
    </location>
</feature>
<dbReference type="Proteomes" id="UP000255024">
    <property type="component" value="Unassembled WGS sequence"/>
</dbReference>
<dbReference type="GO" id="GO:0016042">
    <property type="term" value="P:lipid catabolic process"/>
    <property type="evidence" value="ECO:0007669"/>
    <property type="project" value="UniProtKB-UniRule"/>
</dbReference>
<evidence type="ECO:0000259" key="5">
    <source>
        <dbReference type="PROSITE" id="PS51635"/>
    </source>
</evidence>
<dbReference type="AlphaFoldDB" id="A0A378U3T1"/>
<dbReference type="SUPFAM" id="SSF52151">
    <property type="entry name" value="FabD/lysophospholipase-like"/>
    <property type="match status" value="1"/>
</dbReference>
<keyword evidence="3 4" id="KW-0443">Lipid metabolism</keyword>
<dbReference type="PROSITE" id="PS51635">
    <property type="entry name" value="PNPLA"/>
    <property type="match status" value="1"/>
</dbReference>
<evidence type="ECO:0000313" key="7">
    <source>
        <dbReference type="Proteomes" id="UP000255024"/>
    </source>
</evidence>
<keyword evidence="7" id="KW-1185">Reference proteome</keyword>
<dbReference type="InterPro" id="IPR016035">
    <property type="entry name" value="Acyl_Trfase/lysoPLipase"/>
</dbReference>
<proteinExistence type="predicted"/>
<evidence type="ECO:0000256" key="3">
    <source>
        <dbReference type="ARBA" id="ARBA00023098"/>
    </source>
</evidence>
<evidence type="ECO:0000256" key="1">
    <source>
        <dbReference type="ARBA" id="ARBA00022801"/>
    </source>
</evidence>
<feature type="short sequence motif" description="DGA/G" evidence="4">
    <location>
        <begin position="154"/>
        <end position="156"/>
    </location>
</feature>
<keyword evidence="1 4" id="KW-0378">Hydrolase</keyword>
<dbReference type="PANTHER" id="PTHR14226:SF78">
    <property type="entry name" value="SLR0060 PROTEIN"/>
    <property type="match status" value="1"/>
</dbReference>
<evidence type="ECO:0000313" key="6">
    <source>
        <dbReference type="EMBL" id="STZ69796.1"/>
    </source>
</evidence>
<dbReference type="Gene3D" id="3.40.1090.10">
    <property type="entry name" value="Cytosolic phospholipase A2 catalytic domain"/>
    <property type="match status" value="2"/>
</dbReference>
<dbReference type="GO" id="GO:0016787">
    <property type="term" value="F:hydrolase activity"/>
    <property type="evidence" value="ECO:0007669"/>
    <property type="project" value="UniProtKB-UniRule"/>
</dbReference>
<feature type="active site" description="Nucleophile" evidence="4">
    <location>
        <position position="41"/>
    </location>
</feature>
<evidence type="ECO:0000256" key="4">
    <source>
        <dbReference type="PROSITE-ProRule" id="PRU01161"/>
    </source>
</evidence>
<reference evidence="6 7" key="1">
    <citation type="submission" date="2018-06" db="EMBL/GenBank/DDBJ databases">
        <authorList>
            <consortium name="Pathogen Informatics"/>
            <person name="Doyle S."/>
        </authorList>
    </citation>
    <scope>NUCLEOTIDE SEQUENCE [LARGE SCALE GENOMIC DNA]</scope>
    <source>
        <strain evidence="6 7">NCTC11179</strain>
    </source>
</reference>
<feature type="short sequence motif" description="GXGXXG" evidence="4">
    <location>
        <begin position="12"/>
        <end position="17"/>
    </location>
</feature>
<sequence>MKTPKIGLALSGGGYKGIAHAGVLSFLLEQDIKPKILAGTSAGSIVSCLYAMGLTPHEILDFFKSVNVLNWHFFTFKKAGLIDSNAFEKYLFSIFENRTLDDLPIPVLINSTDIAKGEVHVFDPDTRVIDAILASSAFPAIFSPHSINEQLYSDGGILNNFATDLIREDCDVLIGSNVCPIEQLDKKNLTSLRSVAIRAYDLMAANHNRSQSILCDWLIESHHITQYSTFERNKQRMDEIFDLGYQAASRTFKNHQDKFAKAIL</sequence>
<dbReference type="EMBL" id="UGQL01000002">
    <property type="protein sequence ID" value="STZ69796.1"/>
    <property type="molecule type" value="Genomic_DNA"/>
</dbReference>
<name>A0A378U3T1_MYROD</name>